<dbReference type="AlphaFoldDB" id="A0A1G7WTW4"/>
<proteinExistence type="predicted"/>
<evidence type="ECO:0000313" key="1">
    <source>
        <dbReference type="EMBL" id="SDG75314.1"/>
    </source>
</evidence>
<dbReference type="EMBL" id="FNDB01000002">
    <property type="protein sequence ID" value="SDG75314.1"/>
    <property type="molecule type" value="Genomic_DNA"/>
</dbReference>
<accession>A0A1G7WTW4</accession>
<name>A0A1G7WTW4_9FLAO</name>
<organism evidence="1 2">
    <name type="scientific">Flavobacterium omnivorum</name>
    <dbReference type="NCBI Taxonomy" id="178355"/>
    <lineage>
        <taxon>Bacteria</taxon>
        <taxon>Pseudomonadati</taxon>
        <taxon>Bacteroidota</taxon>
        <taxon>Flavobacteriia</taxon>
        <taxon>Flavobacteriales</taxon>
        <taxon>Flavobacteriaceae</taxon>
        <taxon>Flavobacterium</taxon>
    </lineage>
</organism>
<dbReference type="STRING" id="178355.SAMN04488062_10226"/>
<evidence type="ECO:0000313" key="2">
    <source>
        <dbReference type="Proteomes" id="UP000199274"/>
    </source>
</evidence>
<sequence length="285" mass="33200">MLHNQFSEGSESISINSGVIHYSEQVQENINFNGIVFKPNFDEDAYLPKRDWRKLNAEEIKILQPNKKKNDSNTIYLGEIPDDLKKLYQNMKLTDCNNRNEVFAKFRENERATIELNSSMANFLMTLSNNKPFKIHFLGSNFPNLEVVACDTTVLPKGYTEKDMKFLGIHNDGTQYVSTYKLYTSGNRLTINLGNQDRYFFFINITLTQALNMLKEKISVKEHEIDITNIAKYYFKYFPDYPIIKIKQKPYHYYIAPTDNCFHDGSTLGNTDLDVIIVYFGAFQF</sequence>
<dbReference type="Proteomes" id="UP000199274">
    <property type="component" value="Unassembled WGS sequence"/>
</dbReference>
<gene>
    <name evidence="1" type="ORF">SAMN04488062_10226</name>
</gene>
<protein>
    <submittedName>
        <fullName evidence="1">Uncharacterized protein</fullName>
    </submittedName>
</protein>
<reference evidence="2" key="1">
    <citation type="submission" date="2016-10" db="EMBL/GenBank/DDBJ databases">
        <authorList>
            <person name="Varghese N."/>
            <person name="Submissions S."/>
        </authorList>
    </citation>
    <scope>NUCLEOTIDE SEQUENCE [LARGE SCALE GENOMIC DNA]</scope>
    <source>
        <strain evidence="2">CGMCC 1.2747</strain>
    </source>
</reference>
<keyword evidence="2" id="KW-1185">Reference proteome</keyword>